<dbReference type="EMBL" id="JBBPFD010000019">
    <property type="protein sequence ID" value="KAK7886937.1"/>
    <property type="molecule type" value="Genomic_DNA"/>
</dbReference>
<dbReference type="PANTHER" id="PTHR47510:SF3">
    <property type="entry name" value="ENDO_EXONUCLEASE_PHOSPHATASE DOMAIN-CONTAINING PROTEIN"/>
    <property type="match status" value="1"/>
</dbReference>
<name>A0AAW0MXR3_9GOBI</name>
<reference evidence="3" key="1">
    <citation type="submission" date="2024-04" db="EMBL/GenBank/DDBJ databases">
        <title>Salinicola lusitanus LLJ914,a marine bacterium isolated from the Okinawa Trough.</title>
        <authorList>
            <person name="Li J."/>
        </authorList>
    </citation>
    <scope>NUCLEOTIDE SEQUENCE [LARGE SCALE GENOMIC DNA]</scope>
</reference>
<dbReference type="Pfam" id="PF00078">
    <property type="entry name" value="RVT_1"/>
    <property type="match status" value="1"/>
</dbReference>
<feature type="domain" description="Reverse transcriptase" evidence="1">
    <location>
        <begin position="219"/>
        <end position="288"/>
    </location>
</feature>
<dbReference type="AlphaFoldDB" id="A0AAW0MXR3"/>
<dbReference type="InterPro" id="IPR000477">
    <property type="entry name" value="RT_dom"/>
</dbReference>
<dbReference type="PANTHER" id="PTHR47510">
    <property type="entry name" value="REVERSE TRANSCRIPTASE DOMAIN-CONTAINING PROTEIN"/>
    <property type="match status" value="1"/>
</dbReference>
<keyword evidence="3" id="KW-1185">Reference proteome</keyword>
<comment type="caution">
    <text evidence="2">The sequence shown here is derived from an EMBL/GenBank/DDBJ whole genome shotgun (WGS) entry which is preliminary data.</text>
</comment>
<dbReference type="Proteomes" id="UP001460270">
    <property type="component" value="Unassembled WGS sequence"/>
</dbReference>
<organism evidence="2 3">
    <name type="scientific">Mugilogobius chulae</name>
    <name type="common">yellowstripe goby</name>
    <dbReference type="NCBI Taxonomy" id="88201"/>
    <lineage>
        <taxon>Eukaryota</taxon>
        <taxon>Metazoa</taxon>
        <taxon>Chordata</taxon>
        <taxon>Craniata</taxon>
        <taxon>Vertebrata</taxon>
        <taxon>Euteleostomi</taxon>
        <taxon>Actinopterygii</taxon>
        <taxon>Neopterygii</taxon>
        <taxon>Teleostei</taxon>
        <taxon>Neoteleostei</taxon>
        <taxon>Acanthomorphata</taxon>
        <taxon>Gobiaria</taxon>
        <taxon>Gobiiformes</taxon>
        <taxon>Gobioidei</taxon>
        <taxon>Gobiidae</taxon>
        <taxon>Gobionellinae</taxon>
        <taxon>Mugilogobius</taxon>
    </lineage>
</organism>
<evidence type="ECO:0000259" key="1">
    <source>
        <dbReference type="Pfam" id="PF00078"/>
    </source>
</evidence>
<protein>
    <recommendedName>
        <fullName evidence="1">Reverse transcriptase domain-containing protein</fullName>
    </recommendedName>
</protein>
<accession>A0AAW0MXR3</accession>
<evidence type="ECO:0000313" key="2">
    <source>
        <dbReference type="EMBL" id="KAK7886937.1"/>
    </source>
</evidence>
<sequence length="291" mass="32641">MFQSSADDIHEFTDVVISFVYKLTEDVVPTKTIKVFSNQKPWVDRSVRGALNARTAAYNQGDMSLYKAERYNVRKTVNMAKQRYGNRVELQLADRDSRRMWQGLRTITDYKGPAHTPTTADQNLVEDLNKFFTRFEVNSASVVSRGEPVLEDAVSSVSEQDVRRMLLRVNGRKAPGPDFIPGTLCNLPIGQIEAEMMPSPTFYIPLSHIWIRAGGGMGPQGCVLSPLLYCLYTQDCTATKTSNAIVKFADDTVVIGLISNNNEAAYFEEVALLSTWCKENNLVINVSKPRR</sequence>
<gene>
    <name evidence="2" type="ORF">WMY93_026558</name>
</gene>
<proteinExistence type="predicted"/>
<evidence type="ECO:0000313" key="3">
    <source>
        <dbReference type="Proteomes" id="UP001460270"/>
    </source>
</evidence>